<proteinExistence type="predicted"/>
<dbReference type="GO" id="GO:0004519">
    <property type="term" value="F:endonuclease activity"/>
    <property type="evidence" value="ECO:0007669"/>
    <property type="project" value="InterPro"/>
</dbReference>
<protein>
    <recommendedName>
        <fullName evidence="1">Bacterial EndoU nuclease domain-containing protein</fullName>
    </recommendedName>
</protein>
<dbReference type="Pfam" id="PF14436">
    <property type="entry name" value="EndoU_bacteria"/>
    <property type="match status" value="1"/>
</dbReference>
<organism evidence="2 3">
    <name type="scientific">Bacillus pseudomycoides</name>
    <dbReference type="NCBI Taxonomy" id="64104"/>
    <lineage>
        <taxon>Bacteria</taxon>
        <taxon>Bacillati</taxon>
        <taxon>Bacillota</taxon>
        <taxon>Bacilli</taxon>
        <taxon>Bacillales</taxon>
        <taxon>Bacillaceae</taxon>
        <taxon>Bacillus</taxon>
        <taxon>Bacillus cereus group</taxon>
    </lineage>
</organism>
<accession>A0A2C3ZRR1</accession>
<dbReference type="Proteomes" id="UP000219775">
    <property type="component" value="Unassembled WGS sequence"/>
</dbReference>
<evidence type="ECO:0000259" key="1">
    <source>
        <dbReference type="Pfam" id="PF14436"/>
    </source>
</evidence>
<dbReference type="InterPro" id="IPR029501">
    <property type="entry name" value="EndoU_bac"/>
</dbReference>
<reference evidence="2 3" key="1">
    <citation type="submission" date="2017-09" db="EMBL/GenBank/DDBJ databases">
        <title>Large-scale bioinformatics analysis of Bacillus genomes uncovers conserved roles of natural products in bacterial physiology.</title>
        <authorList>
            <consortium name="Agbiome Team Llc"/>
            <person name="Bleich R.M."/>
            <person name="Grubbs K.J."/>
            <person name="Santa Maria K.C."/>
            <person name="Allen S.E."/>
            <person name="Farag S."/>
            <person name="Shank E.A."/>
            <person name="Bowers A."/>
        </authorList>
    </citation>
    <scope>NUCLEOTIDE SEQUENCE [LARGE SCALE GENOMIC DNA]</scope>
    <source>
        <strain evidence="2 3">AFS009893</strain>
    </source>
</reference>
<dbReference type="RefSeq" id="WP_097969672.1">
    <property type="nucleotide sequence ID" value="NZ_NUDP01000024.1"/>
</dbReference>
<name>A0A2C3ZRR1_9BACI</name>
<sequence>MELLKSPSSFFPKHWDRTQVLEAIHEAYNNKRRMSGKLDSSRTSTGMEIRFVLINCKIISAFPK</sequence>
<gene>
    <name evidence="2" type="ORF">CN613_05870</name>
</gene>
<dbReference type="EMBL" id="NUDP01000024">
    <property type="protein sequence ID" value="PEM71263.1"/>
    <property type="molecule type" value="Genomic_DNA"/>
</dbReference>
<evidence type="ECO:0000313" key="2">
    <source>
        <dbReference type="EMBL" id="PEM71263.1"/>
    </source>
</evidence>
<comment type="caution">
    <text evidence="2">The sequence shown here is derived from an EMBL/GenBank/DDBJ whole genome shotgun (WGS) entry which is preliminary data.</text>
</comment>
<evidence type="ECO:0000313" key="3">
    <source>
        <dbReference type="Proteomes" id="UP000219775"/>
    </source>
</evidence>
<feature type="domain" description="Bacterial EndoU nuclease" evidence="1">
    <location>
        <begin position="6"/>
        <end position="63"/>
    </location>
</feature>
<dbReference type="AlphaFoldDB" id="A0A2C3ZRR1"/>